<dbReference type="STRING" id="578462.A0A0L0SJB0"/>
<feature type="compositionally biased region" description="Low complexity" evidence="3">
    <location>
        <begin position="140"/>
        <end position="149"/>
    </location>
</feature>
<dbReference type="InterPro" id="IPR051229">
    <property type="entry name" value="ALYREF_mRNA_export"/>
</dbReference>
<dbReference type="VEuPathDB" id="FungiDB:AMAG_07731"/>
<dbReference type="SUPFAM" id="SSF54928">
    <property type="entry name" value="RNA-binding domain, RBD"/>
    <property type="match status" value="1"/>
</dbReference>
<dbReference type="GO" id="GO:0005634">
    <property type="term" value="C:nucleus"/>
    <property type="evidence" value="ECO:0007669"/>
    <property type="project" value="TreeGrafter"/>
</dbReference>
<evidence type="ECO:0000313" key="6">
    <source>
        <dbReference type="Proteomes" id="UP000054350"/>
    </source>
</evidence>
<keyword evidence="1 2" id="KW-0694">RNA-binding</keyword>
<organism evidence="5 6">
    <name type="scientific">Allomyces macrogynus (strain ATCC 38327)</name>
    <name type="common">Allomyces javanicus var. macrogynus</name>
    <dbReference type="NCBI Taxonomy" id="578462"/>
    <lineage>
        <taxon>Eukaryota</taxon>
        <taxon>Fungi</taxon>
        <taxon>Fungi incertae sedis</taxon>
        <taxon>Blastocladiomycota</taxon>
        <taxon>Blastocladiomycetes</taxon>
        <taxon>Blastocladiales</taxon>
        <taxon>Blastocladiaceae</taxon>
        <taxon>Allomyces</taxon>
    </lineage>
</organism>
<dbReference type="CDD" id="cd00590">
    <property type="entry name" value="RRM_SF"/>
    <property type="match status" value="1"/>
</dbReference>
<feature type="compositionally biased region" description="Polar residues" evidence="3">
    <location>
        <begin position="48"/>
        <end position="69"/>
    </location>
</feature>
<reference evidence="5 6" key="1">
    <citation type="submission" date="2009-11" db="EMBL/GenBank/DDBJ databases">
        <title>Annotation of Allomyces macrogynus ATCC 38327.</title>
        <authorList>
            <consortium name="The Broad Institute Genome Sequencing Platform"/>
            <person name="Russ C."/>
            <person name="Cuomo C."/>
            <person name="Burger G."/>
            <person name="Gray M.W."/>
            <person name="Holland P.W.H."/>
            <person name="King N."/>
            <person name="Lang F.B.F."/>
            <person name="Roger A.J."/>
            <person name="Ruiz-Trillo I."/>
            <person name="Young S.K."/>
            <person name="Zeng Q."/>
            <person name="Gargeya S."/>
            <person name="Fitzgerald M."/>
            <person name="Haas B."/>
            <person name="Abouelleil A."/>
            <person name="Alvarado L."/>
            <person name="Arachchi H.M."/>
            <person name="Berlin A."/>
            <person name="Chapman S.B."/>
            <person name="Gearin G."/>
            <person name="Goldberg J."/>
            <person name="Griggs A."/>
            <person name="Gujja S."/>
            <person name="Hansen M."/>
            <person name="Heiman D."/>
            <person name="Howarth C."/>
            <person name="Larimer J."/>
            <person name="Lui A."/>
            <person name="MacDonald P.J.P."/>
            <person name="McCowen C."/>
            <person name="Montmayeur A."/>
            <person name="Murphy C."/>
            <person name="Neiman D."/>
            <person name="Pearson M."/>
            <person name="Priest M."/>
            <person name="Roberts A."/>
            <person name="Saif S."/>
            <person name="Shea T."/>
            <person name="Sisk P."/>
            <person name="Stolte C."/>
            <person name="Sykes S."/>
            <person name="Wortman J."/>
            <person name="Nusbaum C."/>
            <person name="Birren B."/>
        </authorList>
    </citation>
    <scope>NUCLEOTIDE SEQUENCE [LARGE SCALE GENOMIC DNA]</scope>
    <source>
        <strain evidence="5 6">ATCC 38327</strain>
    </source>
</reference>
<feature type="compositionally biased region" description="Low complexity" evidence="3">
    <location>
        <begin position="420"/>
        <end position="433"/>
    </location>
</feature>
<dbReference type="PANTHER" id="PTHR19965:SF35">
    <property type="entry name" value="RNA ANNEALING PROTEIN YRA1"/>
    <property type="match status" value="1"/>
</dbReference>
<feature type="compositionally biased region" description="Polar residues" evidence="3">
    <location>
        <begin position="434"/>
        <end position="443"/>
    </location>
</feature>
<dbReference type="Gene3D" id="3.30.70.330">
    <property type="match status" value="1"/>
</dbReference>
<feature type="region of interest" description="Disordered" evidence="3">
    <location>
        <begin position="420"/>
        <end position="443"/>
    </location>
</feature>
<reference evidence="6" key="2">
    <citation type="submission" date="2009-11" db="EMBL/GenBank/DDBJ databases">
        <title>The Genome Sequence of Allomyces macrogynus strain ATCC 38327.</title>
        <authorList>
            <consortium name="The Broad Institute Genome Sequencing Platform"/>
            <person name="Russ C."/>
            <person name="Cuomo C."/>
            <person name="Shea T."/>
            <person name="Young S.K."/>
            <person name="Zeng Q."/>
            <person name="Koehrsen M."/>
            <person name="Haas B."/>
            <person name="Borodovsky M."/>
            <person name="Guigo R."/>
            <person name="Alvarado L."/>
            <person name="Berlin A."/>
            <person name="Borenstein D."/>
            <person name="Chen Z."/>
            <person name="Engels R."/>
            <person name="Freedman E."/>
            <person name="Gellesch M."/>
            <person name="Goldberg J."/>
            <person name="Griggs A."/>
            <person name="Gujja S."/>
            <person name="Heiman D."/>
            <person name="Hepburn T."/>
            <person name="Howarth C."/>
            <person name="Jen D."/>
            <person name="Larson L."/>
            <person name="Lewis B."/>
            <person name="Mehta T."/>
            <person name="Park D."/>
            <person name="Pearson M."/>
            <person name="Roberts A."/>
            <person name="Saif S."/>
            <person name="Shenoy N."/>
            <person name="Sisk P."/>
            <person name="Stolte C."/>
            <person name="Sykes S."/>
            <person name="Walk T."/>
            <person name="White J."/>
            <person name="Yandava C."/>
            <person name="Burger G."/>
            <person name="Gray M.W."/>
            <person name="Holland P.W.H."/>
            <person name="King N."/>
            <person name="Lang F.B.F."/>
            <person name="Roger A.J."/>
            <person name="Ruiz-Trillo I."/>
            <person name="Lander E."/>
            <person name="Nusbaum C."/>
        </authorList>
    </citation>
    <scope>NUCLEOTIDE SEQUENCE [LARGE SCALE GENOMIC DNA]</scope>
    <source>
        <strain evidence="6">ATCC 38327</strain>
    </source>
</reference>
<protein>
    <recommendedName>
        <fullName evidence="4">RRM domain-containing protein</fullName>
    </recommendedName>
</protein>
<accession>A0A0L0SJB0</accession>
<dbReference type="PROSITE" id="PS50102">
    <property type="entry name" value="RRM"/>
    <property type="match status" value="1"/>
</dbReference>
<dbReference type="GO" id="GO:0006406">
    <property type="term" value="P:mRNA export from nucleus"/>
    <property type="evidence" value="ECO:0007669"/>
    <property type="project" value="TreeGrafter"/>
</dbReference>
<name>A0A0L0SJB0_ALLM3</name>
<gene>
    <name evidence="5" type="ORF">AMAG_07731</name>
</gene>
<proteinExistence type="predicted"/>
<dbReference type="InterPro" id="IPR012677">
    <property type="entry name" value="Nucleotide-bd_a/b_plait_sf"/>
</dbReference>
<dbReference type="OrthoDB" id="6159137at2759"/>
<feature type="region of interest" description="Disordered" evidence="3">
    <location>
        <begin position="14"/>
        <end position="171"/>
    </location>
</feature>
<dbReference type="PANTHER" id="PTHR19965">
    <property type="entry name" value="RNA AND EXPORT FACTOR BINDING PROTEIN"/>
    <property type="match status" value="1"/>
</dbReference>
<dbReference type="SMART" id="SM00360">
    <property type="entry name" value="RRM"/>
    <property type="match status" value="1"/>
</dbReference>
<dbReference type="OMA" id="TAKMTEY"/>
<evidence type="ECO:0000313" key="5">
    <source>
        <dbReference type="EMBL" id="KNE62519.1"/>
    </source>
</evidence>
<evidence type="ECO:0000259" key="4">
    <source>
        <dbReference type="PROSITE" id="PS50102"/>
    </source>
</evidence>
<dbReference type="GO" id="GO:0003729">
    <property type="term" value="F:mRNA binding"/>
    <property type="evidence" value="ECO:0007669"/>
    <property type="project" value="TreeGrafter"/>
</dbReference>
<dbReference type="InterPro" id="IPR035979">
    <property type="entry name" value="RBD_domain_sf"/>
</dbReference>
<keyword evidence="6" id="KW-1185">Reference proteome</keyword>
<dbReference type="AlphaFoldDB" id="A0A0L0SJB0"/>
<dbReference type="Proteomes" id="UP000054350">
    <property type="component" value="Unassembled WGS sequence"/>
</dbReference>
<evidence type="ECO:0000256" key="2">
    <source>
        <dbReference type="PROSITE-ProRule" id="PRU00176"/>
    </source>
</evidence>
<sequence length="443" mass="46831">MQANVDLSLEDLIRQQKAAAGKPAAPKPATKPPVKTAKMTEYKGGKGTFTNGTPPKSGPGSSARPSTPTVDLRRTLKTSGSRVSGSGKPDEQKSVDLRQTLSMSTRPARAAQGKVASAVTDDLRSVLASRKSGPHHHPAPHAAPAQKQHQQQKKQWPKQGPGMTKIQVVVGPNGRREVRQAREPVKISIVNDRVATPEPARPVPNAAPTVVQRPTPLSLSFVPAPQPGPPVQEPAIAPPPPTQQRPGLIVIPAPSSYSTYPPVMPHQPYRPVHVSLPHGMPHTMAPPTMGYHSTGAPGYPGHFAAPPVAAPPVPALAPAPFVSPPTIATPAPGLGGLPVHTIRIGNLHPKTTSDELRRHFSDFGEIIDVQLLSSPEGKPLGIALISYTTETACSAAIRQFNNILVDGFTLKVDYHKVPATSSSSTATQSPLPLASQTHLTYHR</sequence>
<feature type="domain" description="RRM" evidence="4">
    <location>
        <begin position="340"/>
        <end position="417"/>
    </location>
</feature>
<evidence type="ECO:0000256" key="1">
    <source>
        <dbReference type="ARBA" id="ARBA00022884"/>
    </source>
</evidence>
<evidence type="ECO:0000256" key="3">
    <source>
        <dbReference type="SAM" id="MobiDB-lite"/>
    </source>
</evidence>
<dbReference type="Pfam" id="PF00076">
    <property type="entry name" value="RRM_1"/>
    <property type="match status" value="1"/>
</dbReference>
<dbReference type="InterPro" id="IPR000504">
    <property type="entry name" value="RRM_dom"/>
</dbReference>
<dbReference type="EMBL" id="GG745340">
    <property type="protein sequence ID" value="KNE62519.1"/>
    <property type="molecule type" value="Genomic_DNA"/>
</dbReference>